<proteinExistence type="predicted"/>
<evidence type="ECO:0000313" key="2">
    <source>
        <dbReference type="Proteomes" id="UP000732619"/>
    </source>
</evidence>
<dbReference type="InterPro" id="IPR008863">
    <property type="entry name" value="Toxic_anion-R_TelA"/>
</dbReference>
<dbReference type="PANTHER" id="PTHR38432:SF1">
    <property type="entry name" value="TELA-LIKE PROTEIN SAOUHSC_01408"/>
    <property type="match status" value="1"/>
</dbReference>
<dbReference type="EMBL" id="SUTG01000103">
    <property type="protein sequence ID" value="MBE6513511.1"/>
    <property type="molecule type" value="Genomic_DNA"/>
</dbReference>
<organism evidence="1 2">
    <name type="scientific">Methanobrevibacter olleyae</name>
    <dbReference type="NCBI Taxonomy" id="294671"/>
    <lineage>
        <taxon>Archaea</taxon>
        <taxon>Methanobacteriati</taxon>
        <taxon>Methanobacteriota</taxon>
        <taxon>Methanomada group</taxon>
        <taxon>Methanobacteria</taxon>
        <taxon>Methanobacteriales</taxon>
        <taxon>Methanobacteriaceae</taxon>
        <taxon>Methanobrevibacter</taxon>
    </lineage>
</organism>
<reference evidence="1" key="1">
    <citation type="submission" date="2019-04" db="EMBL/GenBank/DDBJ databases">
        <title>Evolution of Biomass-Degrading Anaerobic Consortia Revealed by Metagenomics.</title>
        <authorList>
            <person name="Peng X."/>
        </authorList>
    </citation>
    <scope>NUCLEOTIDE SEQUENCE</scope>
    <source>
        <strain evidence="1">SIG14</strain>
    </source>
</reference>
<dbReference type="Proteomes" id="UP000732619">
    <property type="component" value="Unassembled WGS sequence"/>
</dbReference>
<evidence type="ECO:0000313" key="1">
    <source>
        <dbReference type="EMBL" id="MBE6513511.1"/>
    </source>
</evidence>
<sequence>MADFSLDVDGIKDEINNTFKEEEKKLQNSSLKTQAKSNADAIFQSDLYNPIEREKIIKPLDNFGLLDMSKSAETNELLSTRFVEFAQGGEDANNIGEKLSELNQQLKDLDPAQVKFGKKSFFGKIQDPVKKYFNKYQKAETAIDNIIQSLDNSSKVLQNDNVTLLQEEATLREATDKLMADIELGKMMDDYIESEIEKAEMNGVKEEKVAIVKEEILFPLRQRVMDLQQMIVINQQGIISLNVIRRNNKELIRGVNRAKNVTITALRTGVMVASALYDQKVVIDKINLLNNTTGEIIDSTSRILRQQGNEIQKTSAETMISPEILKNSFKEAIAAVEDVSTYKQEALPKMKETIKMFNDMAIDGQRVVNKIETAETASIEGKISEDKKYLE</sequence>
<protein>
    <submittedName>
        <fullName evidence="1">Toxic anion resistance protein</fullName>
    </submittedName>
</protein>
<comment type="caution">
    <text evidence="1">The sequence shown here is derived from an EMBL/GenBank/DDBJ whole genome shotgun (WGS) entry which is preliminary data.</text>
</comment>
<gene>
    <name evidence="1" type="ORF">E7Z75_10295</name>
</gene>
<dbReference type="Pfam" id="PF05816">
    <property type="entry name" value="TelA"/>
    <property type="match status" value="1"/>
</dbReference>
<dbReference type="AlphaFoldDB" id="A0A8T3VW80"/>
<name>A0A8T3VW80_METOL</name>
<dbReference type="PANTHER" id="PTHR38432">
    <property type="entry name" value="TELA-LIKE PROTEIN SAOUHSC_01408"/>
    <property type="match status" value="1"/>
</dbReference>
<accession>A0A8T3VW80</accession>